<reference evidence="2" key="2">
    <citation type="journal article" date="2023" name="Syst. Appl. Microbiol.">
        <title>Govania unica gen. nov., sp. nov., a rare biosphere bacterium that represents a novel family in the class Alphaproteobacteria.</title>
        <authorList>
            <person name="Vandamme P."/>
            <person name="Peeters C."/>
            <person name="Hettiarachchi A."/>
            <person name="Cnockaert M."/>
            <person name="Carlier A."/>
        </authorList>
    </citation>
    <scope>NUCLEOTIDE SEQUENCE</scope>
    <source>
        <strain evidence="2">LMG 31809</strain>
    </source>
</reference>
<gene>
    <name evidence="2" type="ORF">NYP16_03520</name>
</gene>
<protein>
    <submittedName>
        <fullName evidence="2">Uncharacterized protein</fullName>
    </submittedName>
</protein>
<feature type="transmembrane region" description="Helical" evidence="1">
    <location>
        <begin position="149"/>
        <end position="166"/>
    </location>
</feature>
<proteinExistence type="predicted"/>
<dbReference type="AlphaFoldDB" id="A0A9X3TW46"/>
<comment type="caution">
    <text evidence="2">The sequence shown here is derived from an EMBL/GenBank/DDBJ whole genome shotgun (WGS) entry which is preliminary data.</text>
</comment>
<organism evidence="2 3">
    <name type="scientific">Govanella unica</name>
    <dbReference type="NCBI Taxonomy" id="2975056"/>
    <lineage>
        <taxon>Bacteria</taxon>
        <taxon>Pseudomonadati</taxon>
        <taxon>Pseudomonadota</taxon>
        <taxon>Alphaproteobacteria</taxon>
        <taxon>Emcibacterales</taxon>
        <taxon>Govanellaceae</taxon>
        <taxon>Govanella</taxon>
    </lineage>
</organism>
<dbReference type="EMBL" id="JANWOI010000001">
    <property type="protein sequence ID" value="MDA5193026.1"/>
    <property type="molecule type" value="Genomic_DNA"/>
</dbReference>
<evidence type="ECO:0000313" key="2">
    <source>
        <dbReference type="EMBL" id="MDA5193026.1"/>
    </source>
</evidence>
<keyword evidence="3" id="KW-1185">Reference proteome</keyword>
<evidence type="ECO:0000256" key="1">
    <source>
        <dbReference type="SAM" id="Phobius"/>
    </source>
</evidence>
<keyword evidence="1" id="KW-1133">Transmembrane helix</keyword>
<sequence length="179" mass="18645">MALLLHEIIAAGALQSVVKNLFDGGAGVSVRDRAFDAVRTTLRDNLGRIVAVIVAICMMMTAVGFLIAAFFLWVVSQIGAPLGAAVTGGLLLVLGGSCLLYSTRSKPKSKGAETAAASEAASAKAGAGSSFMDVVGSILREFKDGAGKYSLFIYVILFLVGVWLGFKEKDAEQDSPPQD</sequence>
<reference evidence="2" key="1">
    <citation type="submission" date="2022-08" db="EMBL/GenBank/DDBJ databases">
        <authorList>
            <person name="Vandamme P."/>
            <person name="Hettiarachchi A."/>
            <person name="Peeters C."/>
            <person name="Cnockaert M."/>
            <person name="Carlier A."/>
        </authorList>
    </citation>
    <scope>NUCLEOTIDE SEQUENCE</scope>
    <source>
        <strain evidence="2">LMG 31809</strain>
    </source>
</reference>
<dbReference type="Proteomes" id="UP001141619">
    <property type="component" value="Unassembled WGS sequence"/>
</dbReference>
<keyword evidence="1" id="KW-0472">Membrane</keyword>
<feature type="transmembrane region" description="Helical" evidence="1">
    <location>
        <begin position="49"/>
        <end position="74"/>
    </location>
</feature>
<evidence type="ECO:0000313" key="3">
    <source>
        <dbReference type="Proteomes" id="UP001141619"/>
    </source>
</evidence>
<dbReference type="RefSeq" id="WP_274942724.1">
    <property type="nucleotide sequence ID" value="NZ_JANWOI010000001.1"/>
</dbReference>
<keyword evidence="1" id="KW-0812">Transmembrane</keyword>
<name>A0A9X3TW46_9PROT</name>
<feature type="transmembrane region" description="Helical" evidence="1">
    <location>
        <begin position="80"/>
        <end position="101"/>
    </location>
</feature>
<accession>A0A9X3TW46</accession>